<feature type="repeat" description="ANK" evidence="2">
    <location>
        <begin position="1142"/>
        <end position="1174"/>
    </location>
</feature>
<accession>A0A8H8U512</accession>
<dbReference type="Pfam" id="PF24883">
    <property type="entry name" value="NPHP3_N"/>
    <property type="match status" value="1"/>
</dbReference>
<feature type="repeat" description="ANK" evidence="2">
    <location>
        <begin position="948"/>
        <end position="980"/>
    </location>
</feature>
<keyword evidence="1" id="KW-0677">Repeat</keyword>
<name>A0A8H8U512_9HELO</name>
<dbReference type="InterPro" id="IPR056884">
    <property type="entry name" value="NPHP3-like_N"/>
</dbReference>
<dbReference type="SUPFAM" id="SSF52540">
    <property type="entry name" value="P-loop containing nucleoside triphosphate hydrolases"/>
    <property type="match status" value="1"/>
</dbReference>
<feature type="repeat" description="ANK" evidence="2">
    <location>
        <begin position="915"/>
        <end position="947"/>
    </location>
</feature>
<dbReference type="Proteomes" id="UP000443090">
    <property type="component" value="Unassembled WGS sequence"/>
</dbReference>
<dbReference type="Gene3D" id="1.25.40.20">
    <property type="entry name" value="Ankyrin repeat-containing domain"/>
    <property type="match status" value="4"/>
</dbReference>
<feature type="repeat" description="ANK" evidence="2">
    <location>
        <begin position="1108"/>
        <end position="1129"/>
    </location>
</feature>
<dbReference type="Pfam" id="PF06985">
    <property type="entry name" value="HET"/>
    <property type="match status" value="1"/>
</dbReference>
<reference evidence="5 6" key="1">
    <citation type="submission" date="2018-05" db="EMBL/GenBank/DDBJ databases">
        <title>Genome sequencing and assembly of the regulated plant pathogen Lachnellula willkommii and related sister species for the development of diagnostic species identification markers.</title>
        <authorList>
            <person name="Giroux E."/>
            <person name="Bilodeau G."/>
        </authorList>
    </citation>
    <scope>NUCLEOTIDE SEQUENCE [LARGE SCALE GENOMIC DNA]</scope>
    <source>
        <strain evidence="5 6">CBS 160.35</strain>
    </source>
</reference>
<dbReference type="SUPFAM" id="SSF48403">
    <property type="entry name" value="Ankyrin repeat"/>
    <property type="match status" value="1"/>
</dbReference>
<dbReference type="Pfam" id="PF00023">
    <property type="entry name" value="Ank"/>
    <property type="match status" value="1"/>
</dbReference>
<feature type="repeat" description="ANK" evidence="2">
    <location>
        <begin position="1014"/>
        <end position="1046"/>
    </location>
</feature>
<gene>
    <name evidence="5" type="primary">HET-E1_2</name>
    <name evidence="5" type="ORF">LOCC1_G008892</name>
</gene>
<dbReference type="PANTHER" id="PTHR10622:SF10">
    <property type="entry name" value="HET DOMAIN-CONTAINING PROTEIN"/>
    <property type="match status" value="1"/>
</dbReference>
<organism evidence="5 6">
    <name type="scientific">Lachnellula occidentalis</name>
    <dbReference type="NCBI Taxonomy" id="215460"/>
    <lineage>
        <taxon>Eukaryota</taxon>
        <taxon>Fungi</taxon>
        <taxon>Dikarya</taxon>
        <taxon>Ascomycota</taxon>
        <taxon>Pezizomycotina</taxon>
        <taxon>Leotiomycetes</taxon>
        <taxon>Helotiales</taxon>
        <taxon>Lachnaceae</taxon>
        <taxon>Lachnellula</taxon>
    </lineage>
</organism>
<dbReference type="PRINTS" id="PR01415">
    <property type="entry name" value="ANKYRIN"/>
</dbReference>
<feature type="domain" description="Heterokaryon incompatibility" evidence="3">
    <location>
        <begin position="25"/>
        <end position="147"/>
    </location>
</feature>
<dbReference type="EMBL" id="QGMI01002089">
    <property type="protein sequence ID" value="TVY31662.1"/>
    <property type="molecule type" value="Genomic_DNA"/>
</dbReference>
<feature type="domain" description="Nephrocystin 3-like N-terminal" evidence="4">
    <location>
        <begin position="309"/>
        <end position="486"/>
    </location>
</feature>
<dbReference type="SMART" id="SM00248">
    <property type="entry name" value="ANK"/>
    <property type="match status" value="8"/>
</dbReference>
<evidence type="ECO:0000259" key="4">
    <source>
        <dbReference type="Pfam" id="PF24883"/>
    </source>
</evidence>
<dbReference type="InterPro" id="IPR010730">
    <property type="entry name" value="HET"/>
</dbReference>
<dbReference type="InterPro" id="IPR002110">
    <property type="entry name" value="Ankyrin_rpt"/>
</dbReference>
<evidence type="ECO:0000256" key="2">
    <source>
        <dbReference type="PROSITE-ProRule" id="PRU00023"/>
    </source>
</evidence>
<keyword evidence="2" id="KW-0040">ANK repeat</keyword>
<dbReference type="InterPro" id="IPR027417">
    <property type="entry name" value="P-loop_NTPase"/>
</dbReference>
<feature type="repeat" description="ANK" evidence="2">
    <location>
        <begin position="1075"/>
        <end position="1107"/>
    </location>
</feature>
<dbReference type="PROSITE" id="PS50088">
    <property type="entry name" value="ANK_REPEAT"/>
    <property type="match status" value="9"/>
</dbReference>
<feature type="repeat" description="ANK" evidence="2">
    <location>
        <begin position="981"/>
        <end position="1013"/>
    </location>
</feature>
<feature type="repeat" description="ANK" evidence="2">
    <location>
        <begin position="1047"/>
        <end position="1079"/>
    </location>
</feature>
<dbReference type="PANTHER" id="PTHR10622">
    <property type="entry name" value="HET DOMAIN-CONTAINING PROTEIN"/>
    <property type="match status" value="1"/>
</dbReference>
<dbReference type="Pfam" id="PF13637">
    <property type="entry name" value="Ank_4"/>
    <property type="match status" value="2"/>
</dbReference>
<keyword evidence="6" id="KW-1185">Reference proteome</keyword>
<feature type="repeat" description="ANK" evidence="2">
    <location>
        <begin position="1175"/>
        <end position="1196"/>
    </location>
</feature>
<evidence type="ECO:0000259" key="3">
    <source>
        <dbReference type="Pfam" id="PF06985"/>
    </source>
</evidence>
<evidence type="ECO:0000256" key="1">
    <source>
        <dbReference type="ARBA" id="ARBA00022737"/>
    </source>
</evidence>
<sequence length="1196" mass="135130">MRLLEYNDDGDFSLTDFGVEIPESYAILSHTWGVDGEEVTFRDLMDGTGKSKAGYEKIRFCGEQARRDGLKYSWVDTCCIDKSNHSELSEAITSMFRWYQNAVKCYVYLSDVSTNDHDHDQVNLSLQSWQPAFRDSRWFTRGWTLQELIAPLSVEFFCSNRRRLGDKKSLQGQLCDITGIAASALEGATLSTFSVKKRMSWVESRQTKREEDMAYSLLGIFDVQIPLIYGEGATEAFKRLQQELYKRSRKHHLDELETVSYASLNTAKRSKNSLNHNIEATTKQPLIDQLYFTRIDEHLTSLKAAQGTTCRWFLTKTEYISWHDVAHQADHGGFLWIKGNPGTGKSTLMKFLFETSKLNAKKDLSQITLSFFFLARGTAEEKSTMGLYRSLLHQLFERAADLKDSLEWMTPDGARSMQQTGWHEEALKQTFTHCIQKLGNRSLMIFVDALDECDQNQVVGMLGFFEELCDHAREAQVHLQICFSSRHYPTIVIQKGLEVTLEDETGHTEDIKHYIKSKLRLRNSKQAESLRLEIFEKSSGIFLWVVLVLDILNSEYPNSVISIKKIRERLQEIPQKLTDLFEMILTRDGEDLEQLQVCLTWILFATRPLNPQEIYFAVQLGLDKECSTCWDQDDVELDVMKTFVRSSSKGLAEVTRNKASKVQFIHESVRDFLLGKYGDRFTGVSSNFIGHSHELLRDCCLAQLNASIHQDIAIPDPLPKASEAAQLRQTVSSKFPFLEYSVLNVFHHANSAQRNAMDQSDFLADFPLQKWILHNNTIEKHDIRRYTQSVSFLYILAERNSADLIRISPQRKSGFDVESDRYGLPLFAALANKSHEAVQTLLEVQAAEVQPDNPLLHHLCKQYSENKNKPIDIGRDFVYSRQKGVFVSVAELREEIFLPFLSALGKFDVEWKDRLGSTPLSWVARSGRETAVKSLLEKGAELESRNNLDQTPLSCAARYGHKAVVKLLLENGARIESQDQNGRTPLLWAAQNGHEAAVQLLLEAGARTDSQSKSGGTPLSWATKLRHEAVVQLLLENGASTDSKDVCGRTPLLWAAINGHEAVVKLLLEKGAELESKDNLDQTPLKGHEAVVELLLEKGAELESRDNRGRTPLSMAAVCGHAAVVKLLLAQNVIDPDSRDIHGQTPLHHASRQGHVNVVRLLLEKGANAAVADNDGRTPLQLASMNQHTEAIELLG</sequence>
<proteinExistence type="predicted"/>
<dbReference type="OrthoDB" id="194358at2759"/>
<comment type="caution">
    <text evidence="5">The sequence shown here is derived from an EMBL/GenBank/DDBJ whole genome shotgun (WGS) entry which is preliminary data.</text>
</comment>
<dbReference type="Pfam" id="PF12796">
    <property type="entry name" value="Ank_2"/>
    <property type="match status" value="2"/>
</dbReference>
<protein>
    <submittedName>
        <fullName evidence="5">Vegetative incompatibility protein</fullName>
    </submittedName>
</protein>
<dbReference type="PROSITE" id="PS50297">
    <property type="entry name" value="ANK_REP_REGION"/>
    <property type="match status" value="8"/>
</dbReference>
<dbReference type="Gene3D" id="3.40.50.300">
    <property type="entry name" value="P-loop containing nucleotide triphosphate hydrolases"/>
    <property type="match status" value="1"/>
</dbReference>
<dbReference type="InterPro" id="IPR036770">
    <property type="entry name" value="Ankyrin_rpt-contain_sf"/>
</dbReference>
<evidence type="ECO:0000313" key="6">
    <source>
        <dbReference type="Proteomes" id="UP000443090"/>
    </source>
</evidence>
<dbReference type="AlphaFoldDB" id="A0A8H8U512"/>
<evidence type="ECO:0000313" key="5">
    <source>
        <dbReference type="EMBL" id="TVY31662.1"/>
    </source>
</evidence>